<protein>
    <submittedName>
        <fullName evidence="1">Uncharacterized protein</fullName>
    </submittedName>
</protein>
<reference evidence="1" key="1">
    <citation type="journal article" date="2021" name="Proc. Natl. Acad. Sci. U.S.A.">
        <title>A Catalog of Tens of Thousands of Viruses from Human Metagenomes Reveals Hidden Associations with Chronic Diseases.</title>
        <authorList>
            <person name="Tisza M.J."/>
            <person name="Buck C.B."/>
        </authorList>
    </citation>
    <scope>NUCLEOTIDE SEQUENCE</scope>
    <source>
        <strain evidence="1">CtomJ2</strain>
    </source>
</reference>
<organism evidence="1">
    <name type="scientific">Siphoviridae sp. ctomJ2</name>
    <dbReference type="NCBI Taxonomy" id="2827593"/>
    <lineage>
        <taxon>Viruses</taxon>
        <taxon>Duplodnaviria</taxon>
        <taxon>Heunggongvirae</taxon>
        <taxon>Uroviricota</taxon>
        <taxon>Caudoviricetes</taxon>
    </lineage>
</organism>
<accession>A0A8S5LJZ0</accession>
<dbReference type="EMBL" id="BK015864">
    <property type="protein sequence ID" value="DAD70388.1"/>
    <property type="molecule type" value="Genomic_DNA"/>
</dbReference>
<proteinExistence type="predicted"/>
<sequence length="54" mass="6559">MNNYYSESMVRRFQKAVAKANEAAEHYKHRPRATKYSADRYYNFKNKRKGARKK</sequence>
<name>A0A8S5LJZ0_9CAUD</name>
<evidence type="ECO:0000313" key="1">
    <source>
        <dbReference type="EMBL" id="DAD70388.1"/>
    </source>
</evidence>